<keyword evidence="2" id="KW-0805">Transcription regulation</keyword>
<evidence type="ECO:0000313" key="9">
    <source>
        <dbReference type="Proteomes" id="UP001244297"/>
    </source>
</evidence>
<dbReference type="InterPro" id="IPR039425">
    <property type="entry name" value="RNA_pol_sigma-70-like"/>
</dbReference>
<evidence type="ECO:0000256" key="4">
    <source>
        <dbReference type="ARBA" id="ARBA00023163"/>
    </source>
</evidence>
<protein>
    <submittedName>
        <fullName evidence="8">Sigma-70 family RNA polymerase sigma factor</fullName>
    </submittedName>
</protein>
<dbReference type="InterPro" id="IPR007627">
    <property type="entry name" value="RNA_pol_sigma70_r2"/>
</dbReference>
<sequence length="248" mass="27186">MEAEELPDRTDAVPSQSRSGLTDEIQRHLGSLLAAAYAQNEAELSVTDRFADLLVKLDAALGEAVSRDDAAFKKLLVTIVPVLRRFAVSLARDPTTADDLVQDTLFRAWRVRARFEPGTNFEAWTFTILRNAFYSGHRRSREVQDEDGSYTARLATPPDQTGHLDLQDVRAALDRLAPTMREALVLVAIENLTYEEAAAVMNCQIGTVKSRVWRAREQLARMLGYTGADVGSDGVMLSALSGSGGTGE</sequence>
<comment type="caution">
    <text evidence="8">The sequence shown here is derived from an EMBL/GenBank/DDBJ whole genome shotgun (WGS) entry which is preliminary data.</text>
</comment>
<gene>
    <name evidence="8" type="ORF">QWZ18_31225</name>
</gene>
<dbReference type="InterPro" id="IPR014284">
    <property type="entry name" value="RNA_pol_sigma-70_dom"/>
</dbReference>
<dbReference type="Gene3D" id="1.10.1740.10">
    <property type="match status" value="1"/>
</dbReference>
<evidence type="ECO:0000256" key="2">
    <source>
        <dbReference type="ARBA" id="ARBA00023015"/>
    </source>
</evidence>
<organism evidence="8 9">
    <name type="scientific">Methylobacterium longum</name>
    <dbReference type="NCBI Taxonomy" id="767694"/>
    <lineage>
        <taxon>Bacteria</taxon>
        <taxon>Pseudomonadati</taxon>
        <taxon>Pseudomonadota</taxon>
        <taxon>Alphaproteobacteria</taxon>
        <taxon>Hyphomicrobiales</taxon>
        <taxon>Methylobacteriaceae</taxon>
        <taxon>Methylobacterium</taxon>
    </lineage>
</organism>
<dbReference type="RefSeq" id="WP_238294118.1">
    <property type="nucleotide sequence ID" value="NZ_BPQS01000098.1"/>
</dbReference>
<dbReference type="PANTHER" id="PTHR43133:SF25">
    <property type="entry name" value="RNA POLYMERASE SIGMA FACTOR RFAY-RELATED"/>
    <property type="match status" value="1"/>
</dbReference>
<dbReference type="SUPFAM" id="SSF88946">
    <property type="entry name" value="Sigma2 domain of RNA polymerase sigma factors"/>
    <property type="match status" value="1"/>
</dbReference>
<dbReference type="Pfam" id="PF08281">
    <property type="entry name" value="Sigma70_r4_2"/>
    <property type="match status" value="1"/>
</dbReference>
<reference evidence="9" key="1">
    <citation type="journal article" date="2019" name="Int. J. Syst. Evol. Microbiol.">
        <title>The Global Catalogue of Microorganisms (GCM) 10K type strain sequencing project: providing services to taxonomists for standard genome sequencing and annotation.</title>
        <authorList>
            <consortium name="The Broad Institute Genomics Platform"/>
            <consortium name="The Broad Institute Genome Sequencing Center for Infectious Disease"/>
            <person name="Wu L."/>
            <person name="Ma J."/>
        </authorList>
    </citation>
    <scope>NUCLEOTIDE SEQUENCE [LARGE SCALE GENOMIC DNA]</scope>
    <source>
        <strain evidence="9">CECT 7806</strain>
    </source>
</reference>
<feature type="region of interest" description="Disordered" evidence="5">
    <location>
        <begin position="1"/>
        <end position="20"/>
    </location>
</feature>
<feature type="compositionally biased region" description="Basic and acidic residues" evidence="5">
    <location>
        <begin position="1"/>
        <end position="11"/>
    </location>
</feature>
<dbReference type="CDD" id="cd06171">
    <property type="entry name" value="Sigma70_r4"/>
    <property type="match status" value="1"/>
</dbReference>
<dbReference type="Pfam" id="PF04542">
    <property type="entry name" value="Sigma70_r2"/>
    <property type="match status" value="1"/>
</dbReference>
<evidence type="ECO:0000259" key="7">
    <source>
        <dbReference type="Pfam" id="PF08281"/>
    </source>
</evidence>
<accession>A0ABT8B065</accession>
<comment type="similarity">
    <text evidence="1">Belongs to the sigma-70 factor family. ECF subfamily.</text>
</comment>
<dbReference type="EMBL" id="JAUFPT010000136">
    <property type="protein sequence ID" value="MDN3575056.1"/>
    <property type="molecule type" value="Genomic_DNA"/>
</dbReference>
<evidence type="ECO:0000313" key="8">
    <source>
        <dbReference type="EMBL" id="MDN3575056.1"/>
    </source>
</evidence>
<feature type="domain" description="RNA polymerase sigma factor 70 region 4 type 2" evidence="7">
    <location>
        <begin position="167"/>
        <end position="219"/>
    </location>
</feature>
<dbReference type="Proteomes" id="UP001244297">
    <property type="component" value="Unassembled WGS sequence"/>
</dbReference>
<dbReference type="InterPro" id="IPR013249">
    <property type="entry name" value="RNA_pol_sigma70_r4_t2"/>
</dbReference>
<dbReference type="PANTHER" id="PTHR43133">
    <property type="entry name" value="RNA POLYMERASE ECF-TYPE SIGMA FACTO"/>
    <property type="match status" value="1"/>
</dbReference>
<name>A0ABT8B065_9HYPH</name>
<dbReference type="Gene3D" id="1.10.10.10">
    <property type="entry name" value="Winged helix-like DNA-binding domain superfamily/Winged helix DNA-binding domain"/>
    <property type="match status" value="1"/>
</dbReference>
<dbReference type="InterPro" id="IPR013324">
    <property type="entry name" value="RNA_pol_sigma_r3/r4-like"/>
</dbReference>
<evidence type="ECO:0000256" key="3">
    <source>
        <dbReference type="ARBA" id="ARBA00023082"/>
    </source>
</evidence>
<evidence type="ECO:0000256" key="1">
    <source>
        <dbReference type="ARBA" id="ARBA00010641"/>
    </source>
</evidence>
<proteinExistence type="inferred from homology"/>
<keyword evidence="9" id="KW-1185">Reference proteome</keyword>
<evidence type="ECO:0000256" key="5">
    <source>
        <dbReference type="SAM" id="MobiDB-lite"/>
    </source>
</evidence>
<evidence type="ECO:0000259" key="6">
    <source>
        <dbReference type="Pfam" id="PF04542"/>
    </source>
</evidence>
<dbReference type="SUPFAM" id="SSF88659">
    <property type="entry name" value="Sigma3 and sigma4 domains of RNA polymerase sigma factors"/>
    <property type="match status" value="1"/>
</dbReference>
<dbReference type="InterPro" id="IPR013325">
    <property type="entry name" value="RNA_pol_sigma_r2"/>
</dbReference>
<dbReference type="NCBIfam" id="TIGR02937">
    <property type="entry name" value="sigma70-ECF"/>
    <property type="match status" value="1"/>
</dbReference>
<keyword evidence="3" id="KW-0731">Sigma factor</keyword>
<keyword evidence="4" id="KW-0804">Transcription</keyword>
<dbReference type="InterPro" id="IPR036388">
    <property type="entry name" value="WH-like_DNA-bd_sf"/>
</dbReference>
<feature type="domain" description="RNA polymerase sigma-70 region 2" evidence="6">
    <location>
        <begin position="80"/>
        <end position="141"/>
    </location>
</feature>